<evidence type="ECO:0000313" key="1">
    <source>
        <dbReference type="EMBL" id="SDO11857.1"/>
    </source>
</evidence>
<dbReference type="AlphaFoldDB" id="A0A1H0GYA0"/>
<dbReference type="Proteomes" id="UP000199134">
    <property type="component" value="Unassembled WGS sequence"/>
</dbReference>
<protein>
    <submittedName>
        <fullName evidence="1">Uncharacterized protein</fullName>
    </submittedName>
</protein>
<dbReference type="RefSeq" id="WP_091853518.1">
    <property type="nucleotide sequence ID" value="NZ_FNIW01000010.1"/>
</dbReference>
<reference evidence="2" key="1">
    <citation type="submission" date="2016-10" db="EMBL/GenBank/DDBJ databases">
        <authorList>
            <person name="de Groot N.N."/>
        </authorList>
    </citation>
    <scope>NUCLEOTIDE SEQUENCE [LARGE SCALE GENOMIC DNA]</scope>
    <source>
        <strain evidence="2">BP1-145</strain>
    </source>
</reference>
<name>A0A1H0GYA0_9BACT</name>
<dbReference type="EMBL" id="FNIW01000010">
    <property type="protein sequence ID" value="SDO11857.1"/>
    <property type="molecule type" value="Genomic_DNA"/>
</dbReference>
<comment type="caution">
    <text evidence="1">The sequence shown here is derived from an EMBL/GenBank/DDBJ whole genome shotgun (WGS) entry which is preliminary data.</text>
</comment>
<evidence type="ECO:0000313" key="2">
    <source>
        <dbReference type="Proteomes" id="UP000199134"/>
    </source>
</evidence>
<proteinExistence type="predicted"/>
<gene>
    <name evidence="1" type="ORF">SAMN04487900_11038</name>
</gene>
<organism evidence="1 2">
    <name type="scientific">Prevotella communis</name>
    <dbReference type="NCBI Taxonomy" id="2913614"/>
    <lineage>
        <taxon>Bacteria</taxon>
        <taxon>Pseudomonadati</taxon>
        <taxon>Bacteroidota</taxon>
        <taxon>Bacteroidia</taxon>
        <taxon>Bacteroidales</taxon>
        <taxon>Prevotellaceae</taxon>
        <taxon>Prevotella</taxon>
    </lineage>
</organism>
<sequence length="64" mass="7299">MTRNGFNSEKEEAVYNWLTENGSEKVAIAVCNYLPSDSIDEIYDGLVADEEIEEESDDYDDDEL</sequence>
<accession>A0A1H0GYA0</accession>